<dbReference type="EMBL" id="CAXHTB010000014">
    <property type="protein sequence ID" value="CAL0319398.1"/>
    <property type="molecule type" value="Genomic_DNA"/>
</dbReference>
<reference evidence="2 3" key="1">
    <citation type="submission" date="2024-03" db="EMBL/GenBank/DDBJ databases">
        <authorList>
            <person name="Martinez-Hernandez J."/>
        </authorList>
    </citation>
    <scope>NUCLEOTIDE SEQUENCE [LARGE SCALE GENOMIC DNA]</scope>
</reference>
<evidence type="ECO:0000313" key="2">
    <source>
        <dbReference type="EMBL" id="CAL0319398.1"/>
    </source>
</evidence>
<keyword evidence="3" id="KW-1185">Reference proteome</keyword>
<name>A0AAV1XCN1_LUPLU</name>
<keyword evidence="1" id="KW-1133">Transmembrane helix</keyword>
<keyword evidence="1" id="KW-0472">Membrane</keyword>
<feature type="transmembrane region" description="Helical" evidence="1">
    <location>
        <begin position="110"/>
        <end position="134"/>
    </location>
</feature>
<protein>
    <submittedName>
        <fullName evidence="2">Uncharacterized protein</fullName>
    </submittedName>
</protein>
<organism evidence="2 3">
    <name type="scientific">Lupinus luteus</name>
    <name type="common">European yellow lupine</name>
    <dbReference type="NCBI Taxonomy" id="3873"/>
    <lineage>
        <taxon>Eukaryota</taxon>
        <taxon>Viridiplantae</taxon>
        <taxon>Streptophyta</taxon>
        <taxon>Embryophyta</taxon>
        <taxon>Tracheophyta</taxon>
        <taxon>Spermatophyta</taxon>
        <taxon>Magnoliopsida</taxon>
        <taxon>eudicotyledons</taxon>
        <taxon>Gunneridae</taxon>
        <taxon>Pentapetalae</taxon>
        <taxon>rosids</taxon>
        <taxon>fabids</taxon>
        <taxon>Fabales</taxon>
        <taxon>Fabaceae</taxon>
        <taxon>Papilionoideae</taxon>
        <taxon>50 kb inversion clade</taxon>
        <taxon>genistoids sensu lato</taxon>
        <taxon>core genistoids</taxon>
        <taxon>Genisteae</taxon>
        <taxon>Lupinus</taxon>
    </lineage>
</organism>
<evidence type="ECO:0000313" key="3">
    <source>
        <dbReference type="Proteomes" id="UP001497480"/>
    </source>
</evidence>
<gene>
    <name evidence="2" type="ORF">LLUT_LOCUS20458</name>
</gene>
<sequence length="192" mass="20834">MKLLKASSVDRVNITGEQLARPEQQLVDTPCMHARVWSRALASGTRRRSKAVVAERHARVAANVGRQAAASAVVGVFDSLSLLWFILALPAMLLEGNGILEWFNAHPYPWSALVIIFSPGVLAFCLNFSIFYVIHSTAAVTFKVAGNLKGVVDGVPYTTGLVDGIPVFTLENAPPIHDNGRKHGPYSRFPLS</sequence>
<keyword evidence="1" id="KW-0812">Transmembrane</keyword>
<dbReference type="Proteomes" id="UP001497480">
    <property type="component" value="Unassembled WGS sequence"/>
</dbReference>
<evidence type="ECO:0000256" key="1">
    <source>
        <dbReference type="SAM" id="Phobius"/>
    </source>
</evidence>
<comment type="caution">
    <text evidence="2">The sequence shown here is derived from an EMBL/GenBank/DDBJ whole genome shotgun (WGS) entry which is preliminary data.</text>
</comment>
<feature type="transmembrane region" description="Helical" evidence="1">
    <location>
        <begin position="68"/>
        <end position="90"/>
    </location>
</feature>
<proteinExistence type="predicted"/>
<accession>A0AAV1XCN1</accession>
<dbReference type="AlphaFoldDB" id="A0AAV1XCN1"/>